<evidence type="ECO:0000313" key="2">
    <source>
        <dbReference type="EMBL" id="KYN36090.1"/>
    </source>
</evidence>
<reference evidence="2 3" key="1">
    <citation type="submission" date="2016-03" db="EMBL/GenBank/DDBJ databases">
        <title>Trachymyrmex septentrionalis WGS genome.</title>
        <authorList>
            <person name="Nygaard S."/>
            <person name="Hu H."/>
            <person name="Boomsma J."/>
            <person name="Zhang G."/>
        </authorList>
    </citation>
    <scope>NUCLEOTIDE SEQUENCE [LARGE SCALE GENOMIC DNA]</scope>
    <source>
        <strain evidence="2">Tsep2-gDNA-1</strain>
        <tissue evidence="2">Whole body</tissue>
    </source>
</reference>
<dbReference type="EMBL" id="KQ981760">
    <property type="protein sequence ID" value="KYN36090.1"/>
    <property type="molecule type" value="Genomic_DNA"/>
</dbReference>
<evidence type="ECO:0000313" key="3">
    <source>
        <dbReference type="Proteomes" id="UP000078541"/>
    </source>
</evidence>
<proteinExistence type="predicted"/>
<dbReference type="AlphaFoldDB" id="A0A151JUC0"/>
<accession>A0A151JUC0</accession>
<sequence>EKNIVTEKTNQRENKATDEEKKDLSKFDSSTDRDKANIASDKHFWETRRQKRNSISFATLKSGEKNIVTEKTNQRENKATDEEKKDLSKFDSSTDRDKANIASDKHFWETRRQKRLSTTHPLQSPYGYEWSEPIKSSSSIGRFNQNTPFNYPIIPSLHFSTNQSAPFFQTV</sequence>
<keyword evidence="3" id="KW-1185">Reference proteome</keyword>
<feature type="region of interest" description="Disordered" evidence="1">
    <location>
        <begin position="63"/>
        <end position="98"/>
    </location>
</feature>
<gene>
    <name evidence="2" type="ORF">ALC56_09559</name>
</gene>
<dbReference type="Proteomes" id="UP000078541">
    <property type="component" value="Unassembled WGS sequence"/>
</dbReference>
<evidence type="ECO:0000256" key="1">
    <source>
        <dbReference type="SAM" id="MobiDB-lite"/>
    </source>
</evidence>
<name>A0A151JUC0_9HYME</name>
<feature type="region of interest" description="Disordered" evidence="1">
    <location>
        <begin position="1"/>
        <end position="39"/>
    </location>
</feature>
<organism evidence="2 3">
    <name type="scientific">Trachymyrmex septentrionalis</name>
    <dbReference type="NCBI Taxonomy" id="34720"/>
    <lineage>
        <taxon>Eukaryota</taxon>
        <taxon>Metazoa</taxon>
        <taxon>Ecdysozoa</taxon>
        <taxon>Arthropoda</taxon>
        <taxon>Hexapoda</taxon>
        <taxon>Insecta</taxon>
        <taxon>Pterygota</taxon>
        <taxon>Neoptera</taxon>
        <taxon>Endopterygota</taxon>
        <taxon>Hymenoptera</taxon>
        <taxon>Apocrita</taxon>
        <taxon>Aculeata</taxon>
        <taxon>Formicoidea</taxon>
        <taxon>Formicidae</taxon>
        <taxon>Myrmicinae</taxon>
        <taxon>Trachymyrmex</taxon>
    </lineage>
</organism>
<protein>
    <submittedName>
        <fullName evidence="2">Uncharacterized protein</fullName>
    </submittedName>
</protein>
<feature type="non-terminal residue" evidence="2">
    <location>
        <position position="1"/>
    </location>
</feature>